<protein>
    <submittedName>
        <fullName evidence="2">Uncharacterized protein</fullName>
    </submittedName>
</protein>
<gene>
    <name evidence="2" type="ORF">BSTOLATCC_MIC44335</name>
</gene>
<proteinExistence type="predicted"/>
<dbReference type="AlphaFoldDB" id="A0AAU9K3D9"/>
<name>A0AAU9K3D9_9CILI</name>
<evidence type="ECO:0000313" key="2">
    <source>
        <dbReference type="EMBL" id="CAG9327707.1"/>
    </source>
</evidence>
<accession>A0AAU9K3D9</accession>
<dbReference type="Proteomes" id="UP001162131">
    <property type="component" value="Unassembled WGS sequence"/>
</dbReference>
<feature type="compositionally biased region" description="Polar residues" evidence="1">
    <location>
        <begin position="9"/>
        <end position="20"/>
    </location>
</feature>
<dbReference type="EMBL" id="CAJZBQ010000044">
    <property type="protein sequence ID" value="CAG9327707.1"/>
    <property type="molecule type" value="Genomic_DNA"/>
</dbReference>
<evidence type="ECO:0000256" key="1">
    <source>
        <dbReference type="SAM" id="MobiDB-lite"/>
    </source>
</evidence>
<comment type="caution">
    <text evidence="2">The sequence shown here is derived from an EMBL/GenBank/DDBJ whole genome shotgun (WGS) entry which is preliminary data.</text>
</comment>
<organism evidence="2 3">
    <name type="scientific">Blepharisma stoltei</name>
    <dbReference type="NCBI Taxonomy" id="1481888"/>
    <lineage>
        <taxon>Eukaryota</taxon>
        <taxon>Sar</taxon>
        <taxon>Alveolata</taxon>
        <taxon>Ciliophora</taxon>
        <taxon>Postciliodesmatophora</taxon>
        <taxon>Heterotrichea</taxon>
        <taxon>Heterotrichida</taxon>
        <taxon>Blepharismidae</taxon>
        <taxon>Blepharisma</taxon>
    </lineage>
</organism>
<reference evidence="2" key="1">
    <citation type="submission" date="2021-09" db="EMBL/GenBank/DDBJ databases">
        <authorList>
            <consortium name="AG Swart"/>
            <person name="Singh M."/>
            <person name="Singh A."/>
            <person name="Seah K."/>
            <person name="Emmerich C."/>
        </authorList>
    </citation>
    <scope>NUCLEOTIDE SEQUENCE</scope>
    <source>
        <strain evidence="2">ATCC30299</strain>
    </source>
</reference>
<feature type="region of interest" description="Disordered" evidence="1">
    <location>
        <begin position="1"/>
        <end position="32"/>
    </location>
</feature>
<evidence type="ECO:0000313" key="3">
    <source>
        <dbReference type="Proteomes" id="UP001162131"/>
    </source>
</evidence>
<keyword evidence="3" id="KW-1185">Reference proteome</keyword>
<sequence length="85" mass="9244">MTKMLGSGKSLSKASATFSEASGKRSTKPTVKIMPPEKQIPILAHFMLFLKILAEIGNKPDNKAPTPKIKIKISFSMRSVSSILI</sequence>